<dbReference type="EC" id="3.1.-.-" evidence="10"/>
<evidence type="ECO:0000256" key="6">
    <source>
        <dbReference type="ARBA" id="ARBA00023118"/>
    </source>
</evidence>
<evidence type="ECO:0000313" key="11">
    <source>
        <dbReference type="EMBL" id="SJZ76933.1"/>
    </source>
</evidence>
<dbReference type="Gene3D" id="3.100.10.20">
    <property type="entry name" value="CRISPR-associated endonuclease Cas1, N-terminal domain"/>
    <property type="match status" value="1"/>
</dbReference>
<comment type="cofactor">
    <cofactor evidence="10">
        <name>Mg(2+)</name>
        <dbReference type="ChEBI" id="CHEBI:18420"/>
    </cofactor>
    <cofactor evidence="10">
        <name>Mn(2+)</name>
        <dbReference type="ChEBI" id="CHEBI:29035"/>
    </cofactor>
</comment>
<dbReference type="GO" id="GO:0004519">
    <property type="term" value="F:endonuclease activity"/>
    <property type="evidence" value="ECO:0007669"/>
    <property type="project" value="UniProtKB-UniRule"/>
</dbReference>
<keyword evidence="1 10" id="KW-0540">Nuclease</keyword>
<evidence type="ECO:0000256" key="3">
    <source>
        <dbReference type="ARBA" id="ARBA00022759"/>
    </source>
</evidence>
<keyword evidence="3 10" id="KW-0255">Endonuclease</keyword>
<evidence type="ECO:0000313" key="12">
    <source>
        <dbReference type="Proteomes" id="UP000190328"/>
    </source>
</evidence>
<proteinExistence type="inferred from homology"/>
<dbReference type="GO" id="GO:0046872">
    <property type="term" value="F:metal ion binding"/>
    <property type="evidence" value="ECO:0007669"/>
    <property type="project" value="UniProtKB-UniRule"/>
</dbReference>
<dbReference type="Gene3D" id="1.20.120.920">
    <property type="entry name" value="CRISPR-associated endonuclease Cas1, C-terminal domain"/>
    <property type="match status" value="1"/>
</dbReference>
<dbReference type="InterPro" id="IPR050646">
    <property type="entry name" value="Cas1"/>
</dbReference>
<feature type="binding site" evidence="10">
    <location>
        <position position="157"/>
    </location>
    <ligand>
        <name>Mn(2+)</name>
        <dbReference type="ChEBI" id="CHEBI:29035"/>
    </ligand>
</feature>
<name>A0A1T4NCT7_9ENTE</name>
<dbReference type="STRING" id="263852.SAMN02745116_01382"/>
<dbReference type="GO" id="GO:0016787">
    <property type="term" value="F:hydrolase activity"/>
    <property type="evidence" value="ECO:0007669"/>
    <property type="project" value="UniProtKB-KW"/>
</dbReference>
<dbReference type="OrthoDB" id="9803119at2"/>
<keyword evidence="6 10" id="KW-0051">Antiviral defense</keyword>
<evidence type="ECO:0000256" key="7">
    <source>
        <dbReference type="ARBA" id="ARBA00023125"/>
    </source>
</evidence>
<dbReference type="Pfam" id="PF01867">
    <property type="entry name" value="Cas_Cas1"/>
    <property type="match status" value="1"/>
</dbReference>
<feature type="binding site" evidence="10">
    <location>
        <position position="237"/>
    </location>
    <ligand>
        <name>Mn(2+)</name>
        <dbReference type="ChEBI" id="CHEBI:29035"/>
    </ligand>
</feature>
<keyword evidence="12" id="KW-1185">Reference proteome</keyword>
<dbReference type="CDD" id="cd09634">
    <property type="entry name" value="Cas1_I-II-III"/>
    <property type="match status" value="1"/>
</dbReference>
<keyword evidence="4 10" id="KW-0378">Hydrolase</keyword>
<dbReference type="Proteomes" id="UP000190328">
    <property type="component" value="Unassembled WGS sequence"/>
</dbReference>
<dbReference type="GO" id="GO:0043571">
    <property type="term" value="P:maintenance of CRISPR repeat elements"/>
    <property type="evidence" value="ECO:0007669"/>
    <property type="project" value="UniProtKB-UniRule"/>
</dbReference>
<evidence type="ECO:0000256" key="2">
    <source>
        <dbReference type="ARBA" id="ARBA00022723"/>
    </source>
</evidence>
<dbReference type="GO" id="GO:0003677">
    <property type="term" value="F:DNA binding"/>
    <property type="evidence" value="ECO:0007669"/>
    <property type="project" value="UniProtKB-KW"/>
</dbReference>
<evidence type="ECO:0000256" key="9">
    <source>
        <dbReference type="ARBA" id="ARBA00038592"/>
    </source>
</evidence>
<keyword evidence="7 10" id="KW-0238">DNA-binding</keyword>
<evidence type="ECO:0000256" key="8">
    <source>
        <dbReference type="ARBA" id="ARBA00023211"/>
    </source>
</evidence>
<comment type="subunit">
    <text evidence="9 10">Homodimer, forms a heterotetramer with a Cas2 homodimer.</text>
</comment>
<keyword evidence="8 10" id="KW-0464">Manganese</keyword>
<dbReference type="InterPro" id="IPR042211">
    <property type="entry name" value="CRISPR-assoc_Cas1_N"/>
</dbReference>
<feature type="binding site" evidence="10">
    <location>
        <position position="222"/>
    </location>
    <ligand>
        <name>Mn(2+)</name>
        <dbReference type="ChEBI" id="CHEBI:29035"/>
    </ligand>
</feature>
<keyword evidence="2 10" id="KW-0479">Metal-binding</keyword>
<dbReference type="EMBL" id="FUXI01000014">
    <property type="protein sequence ID" value="SJZ76933.1"/>
    <property type="molecule type" value="Genomic_DNA"/>
</dbReference>
<sequence length="338" mass="39089">MKEILLITDQYKLRKRETSIVLTTLLGEEVQEVAMGMIDSISVFGNVQLSTQLLKSLSKEGIEVYFFSKSGGYLAHVESSYKDNSVAQRHQARATDDFYYCLAMSKKIISAKIRHSKELLLSYNEDGLLDEEDFQVFEQSLVQIEEAKTISEVLGFEGKCAKSYFYYLGFLVPNEFRFKGRSKRPPKDLFNAFISFGYANLYKYLVGAIRRHGLLPSFGIVHQDKPAHASLASDLMEEWRSILVDDVVMRLLREEVITKEDYTVNENGGIYLENRLRTVFLQRLSQRMNEAHPYLFSDKKRYDFFYAVDQQVNALKRSFEEKDVELFHTIGEGKDEVV</sequence>
<evidence type="ECO:0000256" key="10">
    <source>
        <dbReference type="HAMAP-Rule" id="MF_01470"/>
    </source>
</evidence>
<organism evidence="11 12">
    <name type="scientific">Pilibacter termitis</name>
    <dbReference type="NCBI Taxonomy" id="263852"/>
    <lineage>
        <taxon>Bacteria</taxon>
        <taxon>Bacillati</taxon>
        <taxon>Bacillota</taxon>
        <taxon>Bacilli</taxon>
        <taxon>Lactobacillales</taxon>
        <taxon>Enterococcaceae</taxon>
        <taxon>Pilibacter</taxon>
    </lineage>
</organism>
<dbReference type="InterPro" id="IPR042206">
    <property type="entry name" value="CRISPR-assoc_Cas1_C"/>
</dbReference>
<gene>
    <name evidence="10" type="primary">cas1</name>
    <name evidence="11" type="ORF">SAMN02745116_01382</name>
</gene>
<dbReference type="RefSeq" id="WP_078807317.1">
    <property type="nucleotide sequence ID" value="NZ_FUXI01000014.1"/>
</dbReference>
<protein>
    <recommendedName>
        <fullName evidence="10">CRISPR-associated endonuclease Cas1</fullName>
        <ecNumber evidence="10">3.1.-.-</ecNumber>
    </recommendedName>
</protein>
<keyword evidence="5 10" id="KW-0460">Magnesium</keyword>
<evidence type="ECO:0000256" key="4">
    <source>
        <dbReference type="ARBA" id="ARBA00022801"/>
    </source>
</evidence>
<dbReference type="AlphaFoldDB" id="A0A1T4NCT7"/>
<dbReference type="InterPro" id="IPR002729">
    <property type="entry name" value="CRISPR-assoc_Cas1"/>
</dbReference>
<dbReference type="GO" id="GO:0051607">
    <property type="term" value="P:defense response to virus"/>
    <property type="evidence" value="ECO:0007669"/>
    <property type="project" value="UniProtKB-UniRule"/>
</dbReference>
<dbReference type="PANTHER" id="PTHR34353">
    <property type="entry name" value="CRISPR-ASSOCIATED ENDONUCLEASE CAS1 1"/>
    <property type="match status" value="1"/>
</dbReference>
<accession>A0A1T4NCT7</accession>
<dbReference type="NCBIfam" id="TIGR00287">
    <property type="entry name" value="cas1"/>
    <property type="match status" value="1"/>
</dbReference>
<evidence type="ECO:0000256" key="5">
    <source>
        <dbReference type="ARBA" id="ARBA00022842"/>
    </source>
</evidence>
<dbReference type="PANTHER" id="PTHR34353:SF2">
    <property type="entry name" value="CRISPR-ASSOCIATED ENDONUCLEASE CAS1 1"/>
    <property type="match status" value="1"/>
</dbReference>
<dbReference type="HAMAP" id="MF_01470">
    <property type="entry name" value="Cas1"/>
    <property type="match status" value="1"/>
</dbReference>
<comment type="function">
    <text evidence="10">CRISPR (clustered regularly interspaced short palindromic repeat), is an adaptive immune system that provides protection against mobile genetic elements (viruses, transposable elements and conjugative plasmids). CRISPR clusters contain spacers, sequences complementary to antecedent mobile elements, and target invading nucleic acids. CRISPR clusters are transcribed and processed into CRISPR RNA (crRNA). Acts as a dsDNA endonuclease. Involved in the integration of spacer DNA into the CRISPR cassette.</text>
</comment>
<reference evidence="11 12" key="1">
    <citation type="submission" date="2017-02" db="EMBL/GenBank/DDBJ databases">
        <authorList>
            <person name="Peterson S.W."/>
        </authorList>
    </citation>
    <scope>NUCLEOTIDE SEQUENCE [LARGE SCALE GENOMIC DNA]</scope>
    <source>
        <strain evidence="11 12">ATCC BAA-1030</strain>
    </source>
</reference>
<evidence type="ECO:0000256" key="1">
    <source>
        <dbReference type="ARBA" id="ARBA00022722"/>
    </source>
</evidence>
<comment type="similarity">
    <text evidence="10">Belongs to the CRISPR-associated endonuclease Cas1 family.</text>
</comment>